<keyword evidence="2" id="KW-1185">Reference proteome</keyword>
<dbReference type="AlphaFoldDB" id="A0A9P5P275"/>
<dbReference type="Proteomes" id="UP000724874">
    <property type="component" value="Unassembled WGS sequence"/>
</dbReference>
<dbReference type="InterPro" id="IPR009003">
    <property type="entry name" value="Peptidase_S1_PA"/>
</dbReference>
<accession>A0A9P5P275</accession>
<evidence type="ECO:0000313" key="1">
    <source>
        <dbReference type="EMBL" id="KAF8914362.1"/>
    </source>
</evidence>
<protein>
    <recommendedName>
        <fullName evidence="3">Peptidase S1 domain-containing protein</fullName>
    </recommendedName>
</protein>
<evidence type="ECO:0000313" key="2">
    <source>
        <dbReference type="Proteomes" id="UP000724874"/>
    </source>
</evidence>
<evidence type="ECO:0008006" key="3">
    <source>
        <dbReference type="Google" id="ProtNLM"/>
    </source>
</evidence>
<sequence>MAEVANHRTEASTCAEEIAARKAKKVSGDDENGAKNLEDNTKNLKGFLEVLHKHKAAIVKLEKLYKEINTNWSGIARRNIGVLEYCPQSTLTTKDTPGIGQPSDSTRTSLSLTSRVTSTTLLGKLSATEFRRLMHPRIDIKPVVGFYSDGLLRIKGIVAKEQLANPESLDINGDPCFVVLKDGCVSDLTFGRYAGLESYLCDDKGVRCVELAIYNYDKQSRPFSSKGDSGSLLFNGKGEMIGLLHSGKSRTLTGLTTTYVTYATPAWRLRKWIMKIYPNADFAARPGKGEVNINCAYDMGLWMVP</sequence>
<dbReference type="OrthoDB" id="5424209at2759"/>
<proteinExistence type="predicted"/>
<gene>
    <name evidence="1" type="ORF">CPB84DRAFT_1863065</name>
</gene>
<name>A0A9P5P275_GYMJU</name>
<reference evidence="1" key="1">
    <citation type="submission" date="2020-11" db="EMBL/GenBank/DDBJ databases">
        <authorList>
            <consortium name="DOE Joint Genome Institute"/>
            <person name="Ahrendt S."/>
            <person name="Riley R."/>
            <person name="Andreopoulos W."/>
            <person name="LaButti K."/>
            <person name="Pangilinan J."/>
            <person name="Ruiz-duenas F.J."/>
            <person name="Barrasa J.M."/>
            <person name="Sanchez-Garcia M."/>
            <person name="Camarero S."/>
            <person name="Miyauchi S."/>
            <person name="Serrano A."/>
            <person name="Linde D."/>
            <person name="Babiker R."/>
            <person name="Drula E."/>
            <person name="Ayuso-Fernandez I."/>
            <person name="Pacheco R."/>
            <person name="Padilla G."/>
            <person name="Ferreira P."/>
            <person name="Barriuso J."/>
            <person name="Kellner H."/>
            <person name="Castanera R."/>
            <person name="Alfaro M."/>
            <person name="Ramirez L."/>
            <person name="Pisabarro A.G."/>
            <person name="Kuo A."/>
            <person name="Tritt A."/>
            <person name="Lipzen A."/>
            <person name="He G."/>
            <person name="Yan M."/>
            <person name="Ng V."/>
            <person name="Cullen D."/>
            <person name="Martin F."/>
            <person name="Rosso M.-N."/>
            <person name="Henrissat B."/>
            <person name="Hibbett D."/>
            <person name="Martinez A.T."/>
            <person name="Grigoriev I.V."/>
        </authorList>
    </citation>
    <scope>NUCLEOTIDE SEQUENCE</scope>
    <source>
        <strain evidence="1">AH 44721</strain>
    </source>
</reference>
<organism evidence="1 2">
    <name type="scientific">Gymnopilus junonius</name>
    <name type="common">Spectacular rustgill mushroom</name>
    <name type="synonym">Gymnopilus spectabilis subsp. junonius</name>
    <dbReference type="NCBI Taxonomy" id="109634"/>
    <lineage>
        <taxon>Eukaryota</taxon>
        <taxon>Fungi</taxon>
        <taxon>Dikarya</taxon>
        <taxon>Basidiomycota</taxon>
        <taxon>Agaricomycotina</taxon>
        <taxon>Agaricomycetes</taxon>
        <taxon>Agaricomycetidae</taxon>
        <taxon>Agaricales</taxon>
        <taxon>Agaricineae</taxon>
        <taxon>Hymenogastraceae</taxon>
        <taxon>Gymnopilus</taxon>
    </lineage>
</organism>
<dbReference type="EMBL" id="JADNYJ010000001">
    <property type="protein sequence ID" value="KAF8914362.1"/>
    <property type="molecule type" value="Genomic_DNA"/>
</dbReference>
<dbReference type="SUPFAM" id="SSF50494">
    <property type="entry name" value="Trypsin-like serine proteases"/>
    <property type="match status" value="1"/>
</dbReference>
<comment type="caution">
    <text evidence="1">The sequence shown here is derived from an EMBL/GenBank/DDBJ whole genome shotgun (WGS) entry which is preliminary data.</text>
</comment>